<gene>
    <name evidence="4" type="ORF">GV827_20860</name>
</gene>
<dbReference type="GO" id="GO:0004792">
    <property type="term" value="F:thiosulfate-cyanide sulfurtransferase activity"/>
    <property type="evidence" value="ECO:0007669"/>
    <property type="project" value="TreeGrafter"/>
</dbReference>
<protein>
    <recommendedName>
        <fullName evidence="3">Rhodanese domain-containing protein</fullName>
    </recommendedName>
</protein>
<dbReference type="Gene3D" id="3.40.250.10">
    <property type="entry name" value="Rhodanese-like domain"/>
    <property type="match status" value="2"/>
</dbReference>
<accession>A0A6P0CIK7</accession>
<keyword evidence="1" id="KW-0808">Transferase</keyword>
<keyword evidence="5" id="KW-1185">Reference proteome</keyword>
<evidence type="ECO:0000256" key="2">
    <source>
        <dbReference type="ARBA" id="ARBA00022737"/>
    </source>
</evidence>
<evidence type="ECO:0000313" key="5">
    <source>
        <dbReference type="Proteomes" id="UP000468591"/>
    </source>
</evidence>
<dbReference type="Pfam" id="PF00581">
    <property type="entry name" value="Rhodanese"/>
    <property type="match status" value="2"/>
</dbReference>
<reference evidence="4 5" key="1">
    <citation type="submission" date="2020-01" db="EMBL/GenBank/DDBJ databases">
        <title>Sulfitobacter sediminilitoris sp. nov., isolated from a tidal flat.</title>
        <authorList>
            <person name="Park S."/>
            <person name="Yoon J.-H."/>
        </authorList>
    </citation>
    <scope>NUCLEOTIDE SEQUENCE [LARGE SCALE GENOMIC DNA]</scope>
    <source>
        <strain evidence="4 5">JBTF-M27</strain>
    </source>
</reference>
<dbReference type="CDD" id="cd01448">
    <property type="entry name" value="TST_Repeat_1"/>
    <property type="match status" value="1"/>
</dbReference>
<keyword evidence="2" id="KW-0677">Repeat</keyword>
<evidence type="ECO:0000313" key="4">
    <source>
        <dbReference type="EMBL" id="NEK24825.1"/>
    </source>
</evidence>
<comment type="caution">
    <text evidence="4">The sequence shown here is derived from an EMBL/GenBank/DDBJ whole genome shotgun (WGS) entry which is preliminary data.</text>
</comment>
<dbReference type="SUPFAM" id="SSF52821">
    <property type="entry name" value="Rhodanese/Cell cycle control phosphatase"/>
    <property type="match status" value="2"/>
</dbReference>
<organism evidence="4 5">
    <name type="scientific">Sulfitobacter sediminilitoris</name>
    <dbReference type="NCBI Taxonomy" id="2698830"/>
    <lineage>
        <taxon>Bacteria</taxon>
        <taxon>Pseudomonadati</taxon>
        <taxon>Pseudomonadota</taxon>
        <taxon>Alphaproteobacteria</taxon>
        <taxon>Rhodobacterales</taxon>
        <taxon>Roseobacteraceae</taxon>
        <taxon>Sulfitobacter</taxon>
    </lineage>
</organism>
<feature type="domain" description="Rhodanese" evidence="3">
    <location>
        <begin position="191"/>
        <end position="290"/>
    </location>
</feature>
<dbReference type="Proteomes" id="UP000468591">
    <property type="component" value="Unassembled WGS sequence"/>
</dbReference>
<dbReference type="SMART" id="SM00450">
    <property type="entry name" value="RHOD"/>
    <property type="match status" value="2"/>
</dbReference>
<dbReference type="AlphaFoldDB" id="A0A6P0CIK7"/>
<evidence type="ECO:0000256" key="1">
    <source>
        <dbReference type="ARBA" id="ARBA00022679"/>
    </source>
</evidence>
<name>A0A6P0CIK7_9RHOB</name>
<dbReference type="PROSITE" id="PS50206">
    <property type="entry name" value="RHODANESE_3"/>
    <property type="match status" value="2"/>
</dbReference>
<evidence type="ECO:0000259" key="3">
    <source>
        <dbReference type="PROSITE" id="PS50206"/>
    </source>
</evidence>
<dbReference type="RefSeq" id="WP_164355812.1">
    <property type="nucleotide sequence ID" value="NZ_JAABNT010000023.1"/>
</dbReference>
<dbReference type="CDD" id="cd01449">
    <property type="entry name" value="TST_Repeat_2"/>
    <property type="match status" value="1"/>
</dbReference>
<sequence>MRTVIRNPDALVSTDWLADHLDDPDLRVFDCSTVLQFEEGGKRPYRVLHCATEHQEGHIPGAGYFDLQGEFSEEDSPFGMTLASPETVAASFERAGIDDSSRVVLYSRRSPSWATRFWWMLRWLGFDNASVLDGGFEKWVSKGRPLSTNTSTYPRGHLTIQLRPELFVNKEDVLAAIDEPSTSLVNALGRDIFSGENPRYGRPGRIPGSISLPQVELVDANTHAFLPADEIARMIESTGASRGDRHITYCGGGIFATVDAFWLYQLGHDDVAVYENSMSEWGPDHDLPIETG</sequence>
<dbReference type="InterPro" id="IPR036873">
    <property type="entry name" value="Rhodanese-like_dom_sf"/>
</dbReference>
<dbReference type="InterPro" id="IPR001763">
    <property type="entry name" value="Rhodanese-like_dom"/>
</dbReference>
<dbReference type="PANTHER" id="PTHR11364:SF27">
    <property type="entry name" value="SULFURTRANSFERASE"/>
    <property type="match status" value="1"/>
</dbReference>
<dbReference type="InterPro" id="IPR045078">
    <property type="entry name" value="TST/MPST-like"/>
</dbReference>
<dbReference type="PANTHER" id="PTHR11364">
    <property type="entry name" value="THIOSULFATE SULFERTANSFERASE"/>
    <property type="match status" value="1"/>
</dbReference>
<feature type="domain" description="Rhodanese" evidence="3">
    <location>
        <begin position="53"/>
        <end position="148"/>
    </location>
</feature>
<proteinExistence type="predicted"/>
<dbReference type="EMBL" id="JAABNT010000023">
    <property type="protein sequence ID" value="NEK24825.1"/>
    <property type="molecule type" value="Genomic_DNA"/>
</dbReference>